<evidence type="ECO:0000313" key="2">
    <source>
        <dbReference type="EMBL" id="MBF0598379.1"/>
    </source>
</evidence>
<name>A0A8J7FR83_9FLAO</name>
<comment type="caution">
    <text evidence="2">The sequence shown here is derived from an EMBL/GenBank/DDBJ whole genome shotgun (WGS) entry which is preliminary data.</text>
</comment>
<sequence length="141" mass="16423">MKKWYLIIIGIIAIAATAGIIKILSYTSELEKSLSSEHSLNEKNLIILKESSSPNNMYKYYEYQFDNGGLGYSRLFWSVIKNDNKEHNLENGILPNGYKVISWTENNELILEKWEPYYDSQPKYILENKSKHKGIKINIVE</sequence>
<evidence type="ECO:0000313" key="3">
    <source>
        <dbReference type="Proteomes" id="UP000608754"/>
    </source>
</evidence>
<gene>
    <name evidence="2" type="ORF">IM532_13160</name>
</gene>
<dbReference type="AlphaFoldDB" id="A0A8J7FR83"/>
<evidence type="ECO:0000256" key="1">
    <source>
        <dbReference type="SAM" id="Phobius"/>
    </source>
</evidence>
<keyword evidence="1" id="KW-0812">Transmembrane</keyword>
<feature type="transmembrane region" description="Helical" evidence="1">
    <location>
        <begin position="6"/>
        <end position="24"/>
    </location>
</feature>
<organism evidence="2 3">
    <name type="scientific">Faecalibacter rhinopitheci</name>
    <dbReference type="NCBI Taxonomy" id="2779678"/>
    <lineage>
        <taxon>Bacteria</taxon>
        <taxon>Pseudomonadati</taxon>
        <taxon>Bacteroidota</taxon>
        <taxon>Flavobacteriia</taxon>
        <taxon>Flavobacteriales</taxon>
        <taxon>Weeksellaceae</taxon>
        <taxon>Faecalibacter</taxon>
    </lineage>
</organism>
<reference evidence="2" key="1">
    <citation type="submission" date="2020-10" db="EMBL/GenBank/DDBJ databases">
        <authorList>
            <person name="Lu T."/>
            <person name="Wang Q."/>
            <person name="Han X."/>
        </authorList>
    </citation>
    <scope>NUCLEOTIDE SEQUENCE</scope>
    <source>
        <strain evidence="2">WQ 117</strain>
    </source>
</reference>
<keyword evidence="1" id="KW-0472">Membrane</keyword>
<dbReference type="Proteomes" id="UP000608754">
    <property type="component" value="Unassembled WGS sequence"/>
</dbReference>
<dbReference type="RefSeq" id="WP_194183964.1">
    <property type="nucleotide sequence ID" value="NZ_JADGIK010000016.1"/>
</dbReference>
<keyword evidence="3" id="KW-1185">Reference proteome</keyword>
<protein>
    <submittedName>
        <fullName evidence="2">Uncharacterized protein</fullName>
    </submittedName>
</protein>
<keyword evidence="1" id="KW-1133">Transmembrane helix</keyword>
<accession>A0A8J7FR83</accession>
<dbReference type="EMBL" id="JADGIK010000016">
    <property type="protein sequence ID" value="MBF0598379.1"/>
    <property type="molecule type" value="Genomic_DNA"/>
</dbReference>
<proteinExistence type="predicted"/>